<dbReference type="GO" id="GO:0003700">
    <property type="term" value="F:DNA-binding transcription factor activity"/>
    <property type="evidence" value="ECO:0007669"/>
    <property type="project" value="UniProtKB-UniRule"/>
</dbReference>
<keyword evidence="2 8" id="KW-0805">Transcription regulation</keyword>
<proteinExistence type="inferred from homology"/>
<evidence type="ECO:0000256" key="8">
    <source>
        <dbReference type="RuleBase" id="RU367155"/>
    </source>
</evidence>
<keyword evidence="3 8" id="KW-0238">DNA-binding</keyword>
<dbReference type="OrthoDB" id="1097733at2759"/>
<dbReference type="AlphaFoldDB" id="A0A834ZBU4"/>
<dbReference type="GO" id="GO:0016602">
    <property type="term" value="C:CCAAT-binding factor complex"/>
    <property type="evidence" value="ECO:0007669"/>
    <property type="project" value="InterPro"/>
</dbReference>
<gene>
    <name evidence="10" type="ORF">HHK36_011918</name>
</gene>
<organism evidence="10 11">
    <name type="scientific">Tetracentron sinense</name>
    <name type="common">Spur-leaf</name>
    <dbReference type="NCBI Taxonomy" id="13715"/>
    <lineage>
        <taxon>Eukaryota</taxon>
        <taxon>Viridiplantae</taxon>
        <taxon>Streptophyta</taxon>
        <taxon>Embryophyta</taxon>
        <taxon>Tracheophyta</taxon>
        <taxon>Spermatophyta</taxon>
        <taxon>Magnoliopsida</taxon>
        <taxon>Trochodendrales</taxon>
        <taxon>Trochodendraceae</taxon>
        <taxon>Tetracentron</taxon>
    </lineage>
</organism>
<reference evidence="10 11" key="1">
    <citation type="submission" date="2020-04" db="EMBL/GenBank/DDBJ databases">
        <title>Plant Genome Project.</title>
        <authorList>
            <person name="Zhang R.-G."/>
        </authorList>
    </citation>
    <scope>NUCLEOTIDE SEQUENCE [LARGE SCALE GENOMIC DNA]</scope>
    <source>
        <strain evidence="10">YNK0</strain>
        <tissue evidence="10">Leaf</tissue>
    </source>
</reference>
<dbReference type="PRINTS" id="PR00616">
    <property type="entry name" value="CCAATSUBUNTB"/>
</dbReference>
<dbReference type="PANTHER" id="PTHR12632">
    <property type="entry name" value="TRANSCRIPTION FACTOR NF-Y ALPHA-RELATED"/>
    <property type="match status" value="1"/>
</dbReference>
<evidence type="ECO:0000256" key="4">
    <source>
        <dbReference type="ARBA" id="ARBA00023159"/>
    </source>
</evidence>
<keyword evidence="6 8" id="KW-0539">Nucleus</keyword>
<keyword evidence="4" id="KW-0010">Activator</keyword>
<dbReference type="Gene3D" id="6.10.250.2430">
    <property type="match status" value="1"/>
</dbReference>
<dbReference type="PROSITE" id="PS00686">
    <property type="entry name" value="NFYA_HAP2_1"/>
    <property type="match status" value="1"/>
</dbReference>
<protein>
    <recommendedName>
        <fullName evidence="8">Nuclear transcription factor Y subunit</fullName>
    </recommendedName>
</protein>
<dbReference type="InterPro" id="IPR018362">
    <property type="entry name" value="CCAAT-binding_factor_CS"/>
</dbReference>
<dbReference type="Pfam" id="PF02045">
    <property type="entry name" value="CBFB_NFYA"/>
    <property type="match status" value="1"/>
</dbReference>
<evidence type="ECO:0000313" key="10">
    <source>
        <dbReference type="EMBL" id="KAF8403812.1"/>
    </source>
</evidence>
<keyword evidence="11" id="KW-1185">Reference proteome</keyword>
<comment type="caution">
    <text evidence="10">The sequence shown here is derived from an EMBL/GenBank/DDBJ whole genome shotgun (WGS) entry which is preliminary data.</text>
</comment>
<dbReference type="OMA" id="SSQPWWW"/>
<dbReference type="GO" id="GO:0003677">
    <property type="term" value="F:DNA binding"/>
    <property type="evidence" value="ECO:0007669"/>
    <property type="project" value="UniProtKB-KW"/>
</dbReference>
<keyword evidence="5 8" id="KW-0804">Transcription</keyword>
<comment type="subunit">
    <text evidence="7">Heterotrimeric transcription factor composed of three components, NF-YA, NF-YB and NF-YC. NF-YB and NF-YC must interact and dimerize for NF-YA association and DNA binding.</text>
</comment>
<evidence type="ECO:0000256" key="5">
    <source>
        <dbReference type="ARBA" id="ARBA00023163"/>
    </source>
</evidence>
<feature type="region of interest" description="Disordered" evidence="9">
    <location>
        <begin position="393"/>
        <end position="426"/>
    </location>
</feature>
<comment type="function">
    <text evidence="8">Component of the sequence-specific heterotrimeric transcription factor (NF-Y) which specifically recognizes a 5'-CCAAT-3' box motif found in the promoters of its target genes.</text>
</comment>
<comment type="subcellular location">
    <subcellularLocation>
        <location evidence="1 8">Nucleus</location>
    </subcellularLocation>
</comment>
<dbReference type="PROSITE" id="PS51152">
    <property type="entry name" value="NFYA_HAP2_2"/>
    <property type="match status" value="1"/>
</dbReference>
<feature type="compositionally biased region" description="Polar residues" evidence="9">
    <location>
        <begin position="320"/>
        <end position="338"/>
    </location>
</feature>
<evidence type="ECO:0000256" key="9">
    <source>
        <dbReference type="SAM" id="MobiDB-lite"/>
    </source>
</evidence>
<evidence type="ECO:0000256" key="7">
    <source>
        <dbReference type="ARBA" id="ARBA00025911"/>
    </source>
</evidence>
<comment type="similarity">
    <text evidence="8">Belongs to the NFYA/HAP2 subunit family.</text>
</comment>
<evidence type="ECO:0000256" key="6">
    <source>
        <dbReference type="ARBA" id="ARBA00023242"/>
    </source>
</evidence>
<sequence>MHIKTENANLPEPNVHSIPPSTISSQPWWWRGVGYNTISPAVLGENASKSSSLEHSNSCVGIKAGQIHANGGLDEEADVNKEMQTTEAQQSEPNVHSIPPSTISSQPWWWRGVGYNTISPAVLGENASKSSSLEHSNSCVGIKASQIHANGGLDVEADVNKEMHTTEVQQSGSDYGQQNQHLQHVASKTPSTMGEYLTPPTQLELVGHSIAYAPYPYSNSYYGGIKTAYGHQAVVHPHLPGMHQTRMPLPLEMEEEPVYVNAKQYHGILRRRQTRAKAELEKKLIKPRKPYIHESRHQHAMKRPRGCGGRFVNTKKLDSNDANPTPEKLSTQSATASVSGPLPSDCTLNLDSSNGKKEPLVQDTLEAHKYSNNNGNDNICHQHHQGFQLSKYRSLSGERGEEGDCSGQQRGSIPVNRAPHRALTIQ</sequence>
<dbReference type="Proteomes" id="UP000655225">
    <property type="component" value="Unassembled WGS sequence"/>
</dbReference>
<evidence type="ECO:0000256" key="3">
    <source>
        <dbReference type="ARBA" id="ARBA00023125"/>
    </source>
</evidence>
<dbReference type="InterPro" id="IPR001289">
    <property type="entry name" value="NFYA"/>
</dbReference>
<feature type="region of interest" description="Disordered" evidence="9">
    <location>
        <begin position="294"/>
        <end position="342"/>
    </location>
</feature>
<accession>A0A834ZBU4</accession>
<evidence type="ECO:0000256" key="1">
    <source>
        <dbReference type="ARBA" id="ARBA00004123"/>
    </source>
</evidence>
<evidence type="ECO:0000256" key="2">
    <source>
        <dbReference type="ARBA" id="ARBA00023015"/>
    </source>
</evidence>
<dbReference type="SMART" id="SM00521">
    <property type="entry name" value="CBF"/>
    <property type="match status" value="1"/>
</dbReference>
<dbReference type="EMBL" id="JABCRI010000007">
    <property type="protein sequence ID" value="KAF8403812.1"/>
    <property type="molecule type" value="Genomic_DNA"/>
</dbReference>
<name>A0A834ZBU4_TETSI</name>
<evidence type="ECO:0000313" key="11">
    <source>
        <dbReference type="Proteomes" id="UP000655225"/>
    </source>
</evidence>